<gene>
    <name evidence="2" type="ORF">H8N03_01030</name>
</gene>
<dbReference type="SUPFAM" id="SSF109854">
    <property type="entry name" value="DinB/YfiT-like putative metalloenzymes"/>
    <property type="match status" value="1"/>
</dbReference>
<comment type="caution">
    <text evidence="2">The sequence shown here is derived from an EMBL/GenBank/DDBJ whole genome shotgun (WGS) entry which is preliminary data.</text>
</comment>
<organism evidence="2 3">
    <name type="scientific">Ramlibacter cellulosilyticus</name>
    <dbReference type="NCBI Taxonomy" id="2764187"/>
    <lineage>
        <taxon>Bacteria</taxon>
        <taxon>Pseudomonadati</taxon>
        <taxon>Pseudomonadota</taxon>
        <taxon>Betaproteobacteria</taxon>
        <taxon>Burkholderiales</taxon>
        <taxon>Comamonadaceae</taxon>
        <taxon>Ramlibacter</taxon>
    </lineage>
</organism>
<dbReference type="InterPro" id="IPR034660">
    <property type="entry name" value="DinB/YfiT-like"/>
</dbReference>
<dbReference type="AlphaFoldDB" id="A0A923ML36"/>
<dbReference type="InterPro" id="IPR024775">
    <property type="entry name" value="DinB-like"/>
</dbReference>
<accession>A0A923ML36</accession>
<name>A0A923ML36_9BURK</name>
<dbReference type="EMBL" id="JACORT010000001">
    <property type="protein sequence ID" value="MBC5781505.1"/>
    <property type="molecule type" value="Genomic_DNA"/>
</dbReference>
<protein>
    <submittedName>
        <fullName evidence="2">DinB family protein</fullName>
    </submittedName>
</protein>
<evidence type="ECO:0000259" key="1">
    <source>
        <dbReference type="Pfam" id="PF12867"/>
    </source>
</evidence>
<evidence type="ECO:0000313" key="3">
    <source>
        <dbReference type="Proteomes" id="UP000608513"/>
    </source>
</evidence>
<keyword evidence="3" id="KW-1185">Reference proteome</keyword>
<evidence type="ECO:0000313" key="2">
    <source>
        <dbReference type="EMBL" id="MBC5781505.1"/>
    </source>
</evidence>
<dbReference type="RefSeq" id="WP_187074260.1">
    <property type="nucleotide sequence ID" value="NZ_JACORT010000001.1"/>
</dbReference>
<feature type="domain" description="DinB-like" evidence="1">
    <location>
        <begin position="21"/>
        <end position="171"/>
    </location>
</feature>
<dbReference type="Proteomes" id="UP000608513">
    <property type="component" value="Unassembled WGS sequence"/>
</dbReference>
<proteinExistence type="predicted"/>
<sequence length="186" mass="20816">MEAPTPPDASQHPVRGCLERQFAVAWQLTGYHLEGLTTAECLWRPAARGLHVHRDAQGHWQADWPTTEDYTLGPSSIGWLTWHLGFWWSMALDHNFGGGTLTREAIAWPGEADQVRAWISGLQQRWAAALHDTTDEELASPVRVRWPFQQRPLADLFAWANTELAKNAAEIGYARFLHAASAPAGE</sequence>
<reference evidence="2" key="1">
    <citation type="submission" date="2020-08" db="EMBL/GenBank/DDBJ databases">
        <title>Ramlibacter sp. USB13 16S ribosomal RNA gene genome sequencing and assembly.</title>
        <authorList>
            <person name="Kang M."/>
        </authorList>
    </citation>
    <scope>NUCLEOTIDE SEQUENCE</scope>
    <source>
        <strain evidence="2">USB13</strain>
    </source>
</reference>
<dbReference type="Pfam" id="PF12867">
    <property type="entry name" value="DinB_2"/>
    <property type="match status" value="1"/>
</dbReference>